<dbReference type="PANTHER" id="PTHR17490">
    <property type="entry name" value="SUA5"/>
    <property type="match status" value="1"/>
</dbReference>
<dbReference type="SUPFAM" id="SSF55821">
    <property type="entry name" value="YrdC/RibB"/>
    <property type="match status" value="1"/>
</dbReference>
<keyword evidence="5" id="KW-0808">Transferase</keyword>
<organism evidence="13 14">
    <name type="scientific">Candidatus Vogelbacteria bacterium CG10_big_fil_rev_8_21_14_0_10_45_14</name>
    <dbReference type="NCBI Taxonomy" id="1975042"/>
    <lineage>
        <taxon>Bacteria</taxon>
        <taxon>Candidatus Vogeliibacteriota</taxon>
    </lineage>
</organism>
<evidence type="ECO:0000256" key="6">
    <source>
        <dbReference type="ARBA" id="ARBA00022694"/>
    </source>
</evidence>
<comment type="subcellular location">
    <subcellularLocation>
        <location evidence="1">Cytoplasm</location>
    </subcellularLocation>
</comment>
<dbReference type="Proteomes" id="UP000230833">
    <property type="component" value="Unassembled WGS sequence"/>
</dbReference>
<gene>
    <name evidence="13" type="ORF">COV07_00335</name>
</gene>
<dbReference type="EMBL" id="PCYL01000005">
    <property type="protein sequence ID" value="PIR47110.1"/>
    <property type="molecule type" value="Genomic_DNA"/>
</dbReference>
<evidence type="ECO:0000313" key="13">
    <source>
        <dbReference type="EMBL" id="PIR47110.1"/>
    </source>
</evidence>
<dbReference type="PROSITE" id="PS51163">
    <property type="entry name" value="YRDC"/>
    <property type="match status" value="1"/>
</dbReference>
<dbReference type="GO" id="GO:0005737">
    <property type="term" value="C:cytoplasm"/>
    <property type="evidence" value="ECO:0007669"/>
    <property type="project" value="UniProtKB-SubCell"/>
</dbReference>
<dbReference type="PANTHER" id="PTHR17490:SF16">
    <property type="entry name" value="THREONYLCARBAMOYL-AMP SYNTHASE"/>
    <property type="match status" value="1"/>
</dbReference>
<evidence type="ECO:0000256" key="7">
    <source>
        <dbReference type="ARBA" id="ARBA00022695"/>
    </source>
</evidence>
<dbReference type="GO" id="GO:0061710">
    <property type="term" value="F:L-threonylcarbamoyladenylate synthase"/>
    <property type="evidence" value="ECO:0007669"/>
    <property type="project" value="UniProtKB-EC"/>
</dbReference>
<dbReference type="Pfam" id="PF01300">
    <property type="entry name" value="Sua5_yciO_yrdC"/>
    <property type="match status" value="1"/>
</dbReference>
<dbReference type="GO" id="GO:0008033">
    <property type="term" value="P:tRNA processing"/>
    <property type="evidence" value="ECO:0007669"/>
    <property type="project" value="UniProtKB-KW"/>
</dbReference>
<evidence type="ECO:0000256" key="10">
    <source>
        <dbReference type="ARBA" id="ARBA00029774"/>
    </source>
</evidence>
<dbReference type="GO" id="GO:0000049">
    <property type="term" value="F:tRNA binding"/>
    <property type="evidence" value="ECO:0007669"/>
    <property type="project" value="TreeGrafter"/>
</dbReference>
<keyword evidence="6" id="KW-0819">tRNA processing</keyword>
<dbReference type="GO" id="GO:0005524">
    <property type="term" value="F:ATP binding"/>
    <property type="evidence" value="ECO:0007669"/>
    <property type="project" value="UniProtKB-KW"/>
</dbReference>
<comment type="catalytic activity">
    <reaction evidence="11">
        <text>L-threonine + hydrogencarbonate + ATP = L-threonylcarbamoyladenylate + diphosphate + H2O</text>
        <dbReference type="Rhea" id="RHEA:36407"/>
        <dbReference type="ChEBI" id="CHEBI:15377"/>
        <dbReference type="ChEBI" id="CHEBI:17544"/>
        <dbReference type="ChEBI" id="CHEBI:30616"/>
        <dbReference type="ChEBI" id="CHEBI:33019"/>
        <dbReference type="ChEBI" id="CHEBI:57926"/>
        <dbReference type="ChEBI" id="CHEBI:73682"/>
        <dbReference type="EC" id="2.7.7.87"/>
    </reaction>
</comment>
<comment type="caution">
    <text evidence="13">The sequence shown here is derived from an EMBL/GenBank/DDBJ whole genome shotgun (WGS) entry which is preliminary data.</text>
</comment>
<accession>A0A2H0RKX0</accession>
<evidence type="ECO:0000256" key="3">
    <source>
        <dbReference type="ARBA" id="ARBA00012584"/>
    </source>
</evidence>
<dbReference type="GO" id="GO:0003725">
    <property type="term" value="F:double-stranded RNA binding"/>
    <property type="evidence" value="ECO:0007669"/>
    <property type="project" value="InterPro"/>
</dbReference>
<name>A0A2H0RKX0_9BACT</name>
<feature type="domain" description="YrdC-like" evidence="12">
    <location>
        <begin position="12"/>
        <end position="194"/>
    </location>
</feature>
<keyword evidence="8" id="KW-0547">Nucleotide-binding</keyword>
<dbReference type="InterPro" id="IPR006070">
    <property type="entry name" value="Sua5-like_dom"/>
</dbReference>
<dbReference type="AlphaFoldDB" id="A0A2H0RKX0"/>
<evidence type="ECO:0000256" key="1">
    <source>
        <dbReference type="ARBA" id="ARBA00004496"/>
    </source>
</evidence>
<dbReference type="GO" id="GO:0006450">
    <property type="term" value="P:regulation of translational fidelity"/>
    <property type="evidence" value="ECO:0007669"/>
    <property type="project" value="TreeGrafter"/>
</dbReference>
<dbReference type="InterPro" id="IPR050156">
    <property type="entry name" value="TC-AMP_synthase_SUA5"/>
</dbReference>
<reference evidence="13 14" key="1">
    <citation type="submission" date="2017-09" db="EMBL/GenBank/DDBJ databases">
        <title>Depth-based differentiation of microbial function through sediment-hosted aquifers and enrichment of novel symbionts in the deep terrestrial subsurface.</title>
        <authorList>
            <person name="Probst A.J."/>
            <person name="Ladd B."/>
            <person name="Jarett J.K."/>
            <person name="Geller-Mcgrath D.E."/>
            <person name="Sieber C.M."/>
            <person name="Emerson J.B."/>
            <person name="Anantharaman K."/>
            <person name="Thomas B.C."/>
            <person name="Malmstrom R."/>
            <person name="Stieglmeier M."/>
            <person name="Klingl A."/>
            <person name="Woyke T."/>
            <person name="Ryan C.M."/>
            <person name="Banfield J.F."/>
        </authorList>
    </citation>
    <scope>NUCLEOTIDE SEQUENCE [LARGE SCALE GENOMIC DNA]</scope>
    <source>
        <strain evidence="13">CG10_big_fil_rev_8_21_14_0_10_45_14</strain>
    </source>
</reference>
<evidence type="ECO:0000256" key="11">
    <source>
        <dbReference type="ARBA" id="ARBA00048366"/>
    </source>
</evidence>
<dbReference type="Gene3D" id="3.90.870.10">
    <property type="entry name" value="DHBP synthase"/>
    <property type="match status" value="1"/>
</dbReference>
<proteinExistence type="inferred from homology"/>
<evidence type="ECO:0000313" key="14">
    <source>
        <dbReference type="Proteomes" id="UP000230833"/>
    </source>
</evidence>
<evidence type="ECO:0000256" key="9">
    <source>
        <dbReference type="ARBA" id="ARBA00022840"/>
    </source>
</evidence>
<comment type="similarity">
    <text evidence="2">Belongs to the SUA5 family.</text>
</comment>
<evidence type="ECO:0000256" key="8">
    <source>
        <dbReference type="ARBA" id="ARBA00022741"/>
    </source>
</evidence>
<protein>
    <recommendedName>
        <fullName evidence="10">L-threonylcarbamoyladenylate synthase</fullName>
        <ecNumber evidence="3">2.7.7.87</ecNumber>
    </recommendedName>
    <alternativeName>
        <fullName evidence="10">L-threonylcarbamoyladenylate synthase</fullName>
    </alternativeName>
</protein>
<evidence type="ECO:0000259" key="12">
    <source>
        <dbReference type="PROSITE" id="PS51163"/>
    </source>
</evidence>
<keyword evidence="7" id="KW-0548">Nucleotidyltransferase</keyword>
<keyword evidence="4" id="KW-0963">Cytoplasm</keyword>
<dbReference type="NCBIfam" id="TIGR00057">
    <property type="entry name" value="L-threonylcarbamoyladenylate synthase"/>
    <property type="match status" value="1"/>
</dbReference>
<evidence type="ECO:0000256" key="5">
    <source>
        <dbReference type="ARBA" id="ARBA00022679"/>
    </source>
</evidence>
<keyword evidence="9" id="KW-0067">ATP-binding</keyword>
<evidence type="ECO:0000256" key="4">
    <source>
        <dbReference type="ARBA" id="ARBA00022490"/>
    </source>
</evidence>
<sequence>MRTIRLHDHNGGEVGELLASMIEGGGIMVYPTDTVYGVGCRADDGDAIARLRDLTQKYHPLTVLVNSMADIESNCEVPDYAYAFLKKLPGPLTVILKTKGLPWVHKSILGPNMSLGLRYIGHPIQKIVESFRYPIITTSANLNGEPTISDVAHLPLALSIGVDVVIDAGILGGKPSTIIDCTGDEPIVLRGDTESYTATTK</sequence>
<evidence type="ECO:0000256" key="2">
    <source>
        <dbReference type="ARBA" id="ARBA00007663"/>
    </source>
</evidence>
<dbReference type="EC" id="2.7.7.87" evidence="3"/>
<dbReference type="InterPro" id="IPR017945">
    <property type="entry name" value="DHBP_synth_RibB-like_a/b_dom"/>
</dbReference>